<dbReference type="Proteomes" id="UP001143509">
    <property type="component" value="Unassembled WGS sequence"/>
</dbReference>
<evidence type="ECO:0008006" key="3">
    <source>
        <dbReference type="Google" id="ProtNLM"/>
    </source>
</evidence>
<dbReference type="InterPro" id="IPR012675">
    <property type="entry name" value="Beta-grasp_dom_sf"/>
</dbReference>
<accession>A0ABQ5TD08</accession>
<reference evidence="1" key="2">
    <citation type="submission" date="2023-01" db="EMBL/GenBank/DDBJ databases">
        <authorList>
            <person name="Sun Q."/>
            <person name="Evtushenko L."/>
        </authorList>
    </citation>
    <scope>NUCLEOTIDE SEQUENCE</scope>
    <source>
        <strain evidence="1">VKM B-1499</strain>
    </source>
</reference>
<dbReference type="RefSeq" id="WP_271166342.1">
    <property type="nucleotide sequence ID" value="NZ_BSFD01000011.1"/>
</dbReference>
<dbReference type="InterPro" id="IPR003749">
    <property type="entry name" value="ThiS/MoaD-like"/>
</dbReference>
<reference evidence="1" key="1">
    <citation type="journal article" date="2014" name="Int. J. Syst. Evol. Microbiol.">
        <title>Complete genome of a new Firmicutes species belonging to the dominant human colonic microbiota ('Ruminococcus bicirculans') reveals two chromosomes and a selective capacity to utilize plant glucans.</title>
        <authorList>
            <consortium name="NISC Comparative Sequencing Program"/>
            <person name="Wegmann U."/>
            <person name="Louis P."/>
            <person name="Goesmann A."/>
            <person name="Henrissat B."/>
            <person name="Duncan S.H."/>
            <person name="Flint H.J."/>
        </authorList>
    </citation>
    <scope>NUCLEOTIDE SEQUENCE</scope>
    <source>
        <strain evidence="1">VKM B-1499</strain>
    </source>
</reference>
<dbReference type="Pfam" id="PF02597">
    <property type="entry name" value="ThiS"/>
    <property type="match status" value="1"/>
</dbReference>
<evidence type="ECO:0000313" key="2">
    <source>
        <dbReference type="Proteomes" id="UP001143509"/>
    </source>
</evidence>
<sequence>MAVVKLFGTIGDIAGWSEAKLEGATLGEIKAAAAGGDARLADHLDHRSTLVILNATLTPFSLRSDDLPIRPEDEVAFGSPVGGG</sequence>
<comment type="caution">
    <text evidence="1">The sequence shown here is derived from an EMBL/GenBank/DDBJ whole genome shotgun (WGS) entry which is preliminary data.</text>
</comment>
<keyword evidence="2" id="KW-1185">Reference proteome</keyword>
<dbReference type="Gene3D" id="3.10.20.30">
    <property type="match status" value="1"/>
</dbReference>
<dbReference type="EMBL" id="BSFD01000011">
    <property type="protein sequence ID" value="GLK50191.1"/>
    <property type="molecule type" value="Genomic_DNA"/>
</dbReference>
<evidence type="ECO:0000313" key="1">
    <source>
        <dbReference type="EMBL" id="GLK50191.1"/>
    </source>
</evidence>
<protein>
    <recommendedName>
        <fullName evidence="3">MoaD/ThiS family protein</fullName>
    </recommendedName>
</protein>
<proteinExistence type="predicted"/>
<dbReference type="SUPFAM" id="SSF54285">
    <property type="entry name" value="MoaD/ThiS"/>
    <property type="match status" value="1"/>
</dbReference>
<dbReference type="InterPro" id="IPR016155">
    <property type="entry name" value="Mopterin_synth/thiamin_S_b"/>
</dbReference>
<name>A0ABQ5TD08_9CAUL</name>
<organism evidence="1 2">
    <name type="scientific">Brevundimonas intermedia</name>
    <dbReference type="NCBI Taxonomy" id="74315"/>
    <lineage>
        <taxon>Bacteria</taxon>
        <taxon>Pseudomonadati</taxon>
        <taxon>Pseudomonadota</taxon>
        <taxon>Alphaproteobacteria</taxon>
        <taxon>Caulobacterales</taxon>
        <taxon>Caulobacteraceae</taxon>
        <taxon>Brevundimonas</taxon>
    </lineage>
</organism>
<gene>
    <name evidence="1" type="ORF">GCM10017620_31650</name>
</gene>